<keyword evidence="2" id="KW-1133">Transmembrane helix</keyword>
<accession>A0A6A6ZD01</accession>
<evidence type="ECO:0000313" key="3">
    <source>
        <dbReference type="EMBL" id="KAF2818738.1"/>
    </source>
</evidence>
<dbReference type="EMBL" id="MU006249">
    <property type="protein sequence ID" value="KAF2818738.1"/>
    <property type="molecule type" value="Genomic_DNA"/>
</dbReference>
<sequence>MKQPELQDQAMATPSDRSSKYSSQEMDNIAAIEKSGKEQVLDSDNITSTPTSSKEPTHAQPTPQDPLKPTQTPTTKALSILKWFITDQWFLLAMAFVIVLSSQVQVPAAHQQTKRTVITYLSVSIIFFINGCTLETSILLENSKRWKLHAFVQLQCYLVCSAATFAIVSLCATDPAFMDPWLLIGFLFVGSAPTTMNSNVVMTRQAHGNTALTVVQSVLGQFLCPFLTPIILQMYLSAGAWYSKVLVNGDGYAEIYRRVFMQLGLSLFVPMCAGQVVQKVFPRQTRRVFFEWRVIKLSSIALLTLVWQTFDQAFQSGAFETVKTSNIVFIVFICVALYMIWLAICFAASVIWLPKKDVIACCYCCPAKALAMVVPLSSVMYINISPIEQSKLQIPAIIFQAFQVGIGGILTICFRRWIRPEEMMEEAEKNAEAGEAK</sequence>
<feature type="transmembrane region" description="Helical" evidence="2">
    <location>
        <begin position="255"/>
        <end position="277"/>
    </location>
</feature>
<evidence type="ECO:0000256" key="2">
    <source>
        <dbReference type="SAM" id="Phobius"/>
    </source>
</evidence>
<proteinExistence type="predicted"/>
<dbReference type="InterPro" id="IPR016833">
    <property type="entry name" value="Put_Na-Bile_cotransptr"/>
</dbReference>
<feature type="transmembrane region" description="Helical" evidence="2">
    <location>
        <begin position="394"/>
        <end position="414"/>
    </location>
</feature>
<protein>
    <recommendedName>
        <fullName evidence="5">Sodium bile acid symporter family protein</fullName>
    </recommendedName>
</protein>
<feature type="compositionally biased region" description="Polar residues" evidence="1">
    <location>
        <begin position="42"/>
        <end position="62"/>
    </location>
</feature>
<dbReference type="Proteomes" id="UP000799424">
    <property type="component" value="Unassembled WGS sequence"/>
</dbReference>
<feature type="transmembrane region" description="Helical" evidence="2">
    <location>
        <begin position="182"/>
        <end position="202"/>
    </location>
</feature>
<evidence type="ECO:0000313" key="4">
    <source>
        <dbReference type="Proteomes" id="UP000799424"/>
    </source>
</evidence>
<dbReference type="InterPro" id="IPR038770">
    <property type="entry name" value="Na+/solute_symporter_sf"/>
</dbReference>
<dbReference type="AlphaFoldDB" id="A0A6A6ZD01"/>
<name>A0A6A6ZD01_9PLEO</name>
<dbReference type="PANTHER" id="PTHR18640:SF5">
    <property type="entry name" value="SODIUM_BILE ACID COTRANSPORTER 7"/>
    <property type="match status" value="1"/>
</dbReference>
<feature type="region of interest" description="Disordered" evidence="1">
    <location>
        <begin position="1"/>
        <end position="71"/>
    </location>
</feature>
<feature type="transmembrane region" description="Helical" evidence="2">
    <location>
        <begin position="327"/>
        <end position="353"/>
    </location>
</feature>
<evidence type="ECO:0008006" key="5">
    <source>
        <dbReference type="Google" id="ProtNLM"/>
    </source>
</evidence>
<feature type="transmembrane region" description="Helical" evidence="2">
    <location>
        <begin position="89"/>
        <end position="106"/>
    </location>
</feature>
<feature type="transmembrane region" description="Helical" evidence="2">
    <location>
        <begin position="289"/>
        <end position="307"/>
    </location>
</feature>
<keyword evidence="2" id="KW-0812">Transmembrane</keyword>
<evidence type="ECO:0000256" key="1">
    <source>
        <dbReference type="SAM" id="MobiDB-lite"/>
    </source>
</evidence>
<keyword evidence="2" id="KW-0472">Membrane</keyword>
<feature type="compositionally biased region" description="Polar residues" evidence="1">
    <location>
        <begin position="10"/>
        <end position="26"/>
    </location>
</feature>
<dbReference type="OrthoDB" id="188035at2759"/>
<feature type="transmembrane region" description="Helical" evidence="2">
    <location>
        <begin position="118"/>
        <end position="140"/>
    </location>
</feature>
<dbReference type="Pfam" id="PF13593">
    <property type="entry name" value="SBF_like"/>
    <property type="match status" value="1"/>
</dbReference>
<feature type="transmembrane region" description="Helical" evidence="2">
    <location>
        <begin position="152"/>
        <end position="170"/>
    </location>
</feature>
<keyword evidence="4" id="KW-1185">Reference proteome</keyword>
<organism evidence="3 4">
    <name type="scientific">Ophiobolus disseminans</name>
    <dbReference type="NCBI Taxonomy" id="1469910"/>
    <lineage>
        <taxon>Eukaryota</taxon>
        <taxon>Fungi</taxon>
        <taxon>Dikarya</taxon>
        <taxon>Ascomycota</taxon>
        <taxon>Pezizomycotina</taxon>
        <taxon>Dothideomycetes</taxon>
        <taxon>Pleosporomycetidae</taxon>
        <taxon>Pleosporales</taxon>
        <taxon>Pleosporineae</taxon>
        <taxon>Phaeosphaeriaceae</taxon>
        <taxon>Ophiobolus</taxon>
    </lineage>
</organism>
<feature type="transmembrane region" description="Helical" evidence="2">
    <location>
        <begin position="360"/>
        <end position="382"/>
    </location>
</feature>
<dbReference type="PANTHER" id="PTHR18640">
    <property type="entry name" value="SOLUTE CARRIER FAMILY 10 MEMBER 7"/>
    <property type="match status" value="1"/>
</dbReference>
<feature type="transmembrane region" description="Helical" evidence="2">
    <location>
        <begin position="214"/>
        <end position="235"/>
    </location>
</feature>
<reference evidence="3" key="1">
    <citation type="journal article" date="2020" name="Stud. Mycol.">
        <title>101 Dothideomycetes genomes: a test case for predicting lifestyles and emergence of pathogens.</title>
        <authorList>
            <person name="Haridas S."/>
            <person name="Albert R."/>
            <person name="Binder M."/>
            <person name="Bloem J."/>
            <person name="Labutti K."/>
            <person name="Salamov A."/>
            <person name="Andreopoulos B."/>
            <person name="Baker S."/>
            <person name="Barry K."/>
            <person name="Bills G."/>
            <person name="Bluhm B."/>
            <person name="Cannon C."/>
            <person name="Castanera R."/>
            <person name="Culley D."/>
            <person name="Daum C."/>
            <person name="Ezra D."/>
            <person name="Gonzalez J."/>
            <person name="Henrissat B."/>
            <person name="Kuo A."/>
            <person name="Liang C."/>
            <person name="Lipzen A."/>
            <person name="Lutzoni F."/>
            <person name="Magnuson J."/>
            <person name="Mondo S."/>
            <person name="Nolan M."/>
            <person name="Ohm R."/>
            <person name="Pangilinan J."/>
            <person name="Park H.-J."/>
            <person name="Ramirez L."/>
            <person name="Alfaro M."/>
            <person name="Sun H."/>
            <person name="Tritt A."/>
            <person name="Yoshinaga Y."/>
            <person name="Zwiers L.-H."/>
            <person name="Turgeon B."/>
            <person name="Goodwin S."/>
            <person name="Spatafora J."/>
            <person name="Crous P."/>
            <person name="Grigoriev I."/>
        </authorList>
    </citation>
    <scope>NUCLEOTIDE SEQUENCE</scope>
    <source>
        <strain evidence="3">CBS 113818</strain>
    </source>
</reference>
<gene>
    <name evidence="3" type="ORF">CC86DRAFT_375606</name>
</gene>
<dbReference type="Gene3D" id="1.20.1530.20">
    <property type="match status" value="1"/>
</dbReference>
<dbReference type="GO" id="GO:0005886">
    <property type="term" value="C:plasma membrane"/>
    <property type="evidence" value="ECO:0007669"/>
    <property type="project" value="TreeGrafter"/>
</dbReference>